<dbReference type="SUPFAM" id="SSF100950">
    <property type="entry name" value="NagB/RpiA/CoA transferase-like"/>
    <property type="match status" value="1"/>
</dbReference>
<evidence type="ECO:0000313" key="6">
    <source>
        <dbReference type="EMBL" id="KRN26270.1"/>
    </source>
</evidence>
<dbReference type="GO" id="GO:0030246">
    <property type="term" value="F:carbohydrate binding"/>
    <property type="evidence" value="ECO:0007669"/>
    <property type="project" value="InterPro"/>
</dbReference>
<evidence type="ECO:0000259" key="5">
    <source>
        <dbReference type="Pfam" id="PF04198"/>
    </source>
</evidence>
<comment type="caution">
    <text evidence="6">The sequence shown here is derived from an EMBL/GenBank/DDBJ whole genome shotgun (WGS) entry which is preliminary data.</text>
</comment>
<reference evidence="6 7" key="1">
    <citation type="journal article" date="2015" name="Genome Announc.">
        <title>Expanding the biotechnology potential of lactobacilli through comparative genomics of 213 strains and associated genera.</title>
        <authorList>
            <person name="Sun Z."/>
            <person name="Harris H.M."/>
            <person name="McCann A."/>
            <person name="Guo C."/>
            <person name="Argimon S."/>
            <person name="Zhang W."/>
            <person name="Yang X."/>
            <person name="Jeffery I.B."/>
            <person name="Cooney J.C."/>
            <person name="Kagawa T.F."/>
            <person name="Liu W."/>
            <person name="Song Y."/>
            <person name="Salvetti E."/>
            <person name="Wrobel A."/>
            <person name="Rasinkangas P."/>
            <person name="Parkhill J."/>
            <person name="Rea M.C."/>
            <person name="O'Sullivan O."/>
            <person name="Ritari J."/>
            <person name="Douillard F.P."/>
            <person name="Paul Ross R."/>
            <person name="Yang R."/>
            <person name="Briner A.E."/>
            <person name="Felis G.E."/>
            <person name="de Vos W.M."/>
            <person name="Barrangou R."/>
            <person name="Klaenhammer T.R."/>
            <person name="Caufield P.W."/>
            <person name="Cui Y."/>
            <person name="Zhang H."/>
            <person name="O'Toole P.W."/>
        </authorList>
    </citation>
    <scope>NUCLEOTIDE SEQUENCE [LARGE SCALE GENOMIC DNA]</scope>
    <source>
        <strain evidence="6 7">DSM 23365</strain>
    </source>
</reference>
<dbReference type="InterPro" id="IPR007324">
    <property type="entry name" value="Sugar-bd_dom_put"/>
</dbReference>
<dbReference type="InterPro" id="IPR051054">
    <property type="entry name" value="SorC_transcr_regulators"/>
</dbReference>
<dbReference type="Gene3D" id="3.40.50.1360">
    <property type="match status" value="1"/>
</dbReference>
<dbReference type="Gene3D" id="1.10.10.60">
    <property type="entry name" value="Homeodomain-like"/>
    <property type="match status" value="1"/>
</dbReference>
<gene>
    <name evidence="6" type="ORF">FD14_GL002338</name>
</gene>
<sequence>MKAEKRALLAKVAYLYYVKNQTQATIAKELDLYRTTISRLLKQARETGVVTIQINDFNAELFQLETTLKTTFGLRQVVVVPNFEGETVAQKDQRLAAAAAQYLKQIIRPHNVVGFAWGSTLSGMVGQLEHPMKTDAVFVPLVGGPSPSNAQYHVNGIVYDAAHQFGGRSLFVDAAAVQETQYIRDGIISSQYFRDIQDYWQKLDIAVVGIGGPMTKTTSRWRDLLQPADIDLLRERQAIGDCCCTFYDRNGKVLTGDLLNRTIAISLAELKRAPHSIGVARSLTKAASIKTLMEMHVLNTLVTDEETATRILALATDQ</sequence>
<keyword evidence="3" id="KW-0238">DNA-binding</keyword>
<evidence type="ECO:0000256" key="1">
    <source>
        <dbReference type="ARBA" id="ARBA00010466"/>
    </source>
</evidence>
<dbReference type="EMBL" id="AYZM01000038">
    <property type="protein sequence ID" value="KRN26270.1"/>
    <property type="molecule type" value="Genomic_DNA"/>
</dbReference>
<protein>
    <submittedName>
        <fullName evidence="6">Transcription regulator</fullName>
    </submittedName>
</protein>
<dbReference type="PANTHER" id="PTHR34294">
    <property type="entry name" value="TRANSCRIPTIONAL REGULATOR-RELATED"/>
    <property type="match status" value="1"/>
</dbReference>
<keyword evidence="4" id="KW-0804">Transcription</keyword>
<dbReference type="AlphaFoldDB" id="A0A0R2FDM1"/>
<dbReference type="RefSeq" id="WP_054732640.1">
    <property type="nucleotide sequence ID" value="NZ_AYZM01000038.1"/>
</dbReference>
<proteinExistence type="inferred from homology"/>
<accession>A0A0R2FDM1</accession>
<organism evidence="6 7">
    <name type="scientific">Secundilactobacillus similis DSM 23365 = JCM 2765</name>
    <dbReference type="NCBI Taxonomy" id="1423804"/>
    <lineage>
        <taxon>Bacteria</taxon>
        <taxon>Bacillati</taxon>
        <taxon>Bacillota</taxon>
        <taxon>Bacilli</taxon>
        <taxon>Lactobacillales</taxon>
        <taxon>Lactobacillaceae</taxon>
        <taxon>Secundilactobacillus</taxon>
    </lineage>
</organism>
<dbReference type="STRING" id="1423804.FD14_GL002338"/>
<dbReference type="OrthoDB" id="58802at2"/>
<dbReference type="GO" id="GO:0003677">
    <property type="term" value="F:DNA binding"/>
    <property type="evidence" value="ECO:0007669"/>
    <property type="project" value="UniProtKB-KW"/>
</dbReference>
<feature type="domain" description="Sugar-binding" evidence="5">
    <location>
        <begin position="60"/>
        <end position="313"/>
    </location>
</feature>
<comment type="similarity">
    <text evidence="1">Belongs to the SorC transcriptional regulatory family.</text>
</comment>
<evidence type="ECO:0000256" key="3">
    <source>
        <dbReference type="ARBA" id="ARBA00023125"/>
    </source>
</evidence>
<name>A0A0R2FDM1_9LACO</name>
<dbReference type="PATRIC" id="fig|1423804.4.peg.2531"/>
<evidence type="ECO:0000256" key="4">
    <source>
        <dbReference type="ARBA" id="ARBA00023163"/>
    </source>
</evidence>
<keyword evidence="2" id="KW-0805">Transcription regulation</keyword>
<dbReference type="InterPro" id="IPR037171">
    <property type="entry name" value="NagB/RpiA_transferase-like"/>
</dbReference>
<dbReference type="PANTHER" id="PTHR34294:SF1">
    <property type="entry name" value="TRANSCRIPTIONAL REGULATOR LSRR"/>
    <property type="match status" value="1"/>
</dbReference>
<dbReference type="Pfam" id="PF04198">
    <property type="entry name" value="Sugar-bind"/>
    <property type="match status" value="1"/>
</dbReference>
<keyword evidence="7" id="KW-1185">Reference proteome</keyword>
<evidence type="ECO:0000313" key="7">
    <source>
        <dbReference type="Proteomes" id="UP000051442"/>
    </source>
</evidence>
<evidence type="ECO:0000256" key="2">
    <source>
        <dbReference type="ARBA" id="ARBA00023015"/>
    </source>
</evidence>
<dbReference type="Proteomes" id="UP000051442">
    <property type="component" value="Unassembled WGS sequence"/>
</dbReference>